<keyword evidence="6 10" id="KW-0548">Nucleotidyltransferase</keyword>
<dbReference type="GO" id="GO:0003899">
    <property type="term" value="F:DNA-directed RNA polymerase activity"/>
    <property type="evidence" value="ECO:0007669"/>
    <property type="project" value="UniProtKB-UniRule"/>
</dbReference>
<evidence type="ECO:0000256" key="5">
    <source>
        <dbReference type="ARBA" id="ARBA00022679"/>
    </source>
</evidence>
<evidence type="ECO:0000256" key="10">
    <source>
        <dbReference type="HAMAP-Rule" id="MF_00366"/>
    </source>
</evidence>
<dbReference type="SUPFAM" id="SSF63562">
    <property type="entry name" value="RPB6/omega subunit-like"/>
    <property type="match status" value="1"/>
</dbReference>
<dbReference type="RefSeq" id="WP_166280877.1">
    <property type="nucleotide sequence ID" value="NZ_JTHE03000037.1"/>
</dbReference>
<evidence type="ECO:0000256" key="7">
    <source>
        <dbReference type="ARBA" id="ARBA00023163"/>
    </source>
</evidence>
<dbReference type="AlphaFoldDB" id="A0ABD4T0V1"/>
<comment type="function">
    <text evidence="10">Promotes RNA polymerase assembly. Latches the N- and C-terminal regions of the beta' subunit thereby facilitating its interaction with the beta and alpha subunits.</text>
</comment>
<dbReference type="HAMAP" id="MF_00366">
    <property type="entry name" value="RNApol_bact_RpoZ"/>
    <property type="match status" value="1"/>
</dbReference>
<evidence type="ECO:0000256" key="9">
    <source>
        <dbReference type="ARBA" id="ARBA00048552"/>
    </source>
</evidence>
<proteinExistence type="inferred from homology"/>
<evidence type="ECO:0000256" key="1">
    <source>
        <dbReference type="ARBA" id="ARBA00006711"/>
    </source>
</evidence>
<comment type="subunit">
    <text evidence="10">In cyanobacteria the RNAP catalytic core is composed of 2 alpha, 1 beta, 1 beta', 1 gamma and 1 omega subunit. When a sigma factor is associated with the core the holoenzyme is formed, which can initiate transcription.</text>
</comment>
<evidence type="ECO:0000313" key="12">
    <source>
        <dbReference type="Proteomes" id="UP000031561"/>
    </source>
</evidence>
<keyword evidence="7 10" id="KW-0804">Transcription</keyword>
<keyword evidence="4 10" id="KW-0240">DNA-directed RNA polymerase</keyword>
<evidence type="ECO:0000256" key="6">
    <source>
        <dbReference type="ARBA" id="ARBA00022695"/>
    </source>
</evidence>
<dbReference type="InterPro" id="IPR036161">
    <property type="entry name" value="RPB6/omega-like_sf"/>
</dbReference>
<protein>
    <recommendedName>
        <fullName evidence="3 10">DNA-directed RNA polymerase subunit omega</fullName>
        <shortName evidence="10">RNAP omega subunit</shortName>
        <ecNumber evidence="2 10">2.7.7.6</ecNumber>
    </recommendedName>
    <alternativeName>
        <fullName evidence="10">RNA polymerase omega subunit</fullName>
    </alternativeName>
    <alternativeName>
        <fullName evidence="8 10">Transcriptase subunit omega</fullName>
    </alternativeName>
</protein>
<dbReference type="EC" id="2.7.7.6" evidence="2 10"/>
<dbReference type="EMBL" id="JTHE03000037">
    <property type="protein sequence ID" value="MCM1982284.1"/>
    <property type="molecule type" value="Genomic_DNA"/>
</dbReference>
<gene>
    <name evidence="10" type="primary">rpoZ</name>
    <name evidence="11" type="ORF">QQ91_0005510</name>
</gene>
<dbReference type="InterPro" id="IPR006110">
    <property type="entry name" value="Pol_omega/Rpo6/RPB6"/>
</dbReference>
<comment type="caution">
    <text evidence="11">The sequence shown here is derived from an EMBL/GenBank/DDBJ whole genome shotgun (WGS) entry which is preliminary data.</text>
</comment>
<accession>A0ABD4T0V1</accession>
<reference evidence="11 12" key="1">
    <citation type="journal article" date="2015" name="Genome Announc.">
        <title>Draft Genome Sequence of Filamentous Marine Cyanobacterium Lyngbya confervoides Strain BDU141951.</title>
        <authorList>
            <person name="Chandrababunaidu M.M."/>
            <person name="Sen D."/>
            <person name="Tripathy S."/>
        </authorList>
    </citation>
    <scope>NUCLEOTIDE SEQUENCE [LARGE SCALE GENOMIC DNA]</scope>
    <source>
        <strain evidence="11 12">BDU141951</strain>
    </source>
</reference>
<name>A0ABD4T0V1_9CYAN</name>
<dbReference type="GO" id="GO:0003677">
    <property type="term" value="F:DNA binding"/>
    <property type="evidence" value="ECO:0007669"/>
    <property type="project" value="UniProtKB-UniRule"/>
</dbReference>
<dbReference type="GO" id="GO:0006351">
    <property type="term" value="P:DNA-templated transcription"/>
    <property type="evidence" value="ECO:0007669"/>
    <property type="project" value="UniProtKB-UniRule"/>
</dbReference>
<evidence type="ECO:0000256" key="3">
    <source>
        <dbReference type="ARBA" id="ARBA00013725"/>
    </source>
</evidence>
<dbReference type="Pfam" id="PF01192">
    <property type="entry name" value="RNA_pol_Rpb6"/>
    <property type="match status" value="1"/>
</dbReference>
<sequence>MKRPTIETKQIMRRAEELIEASSNRYRITVQVANRAKKRRHRDNLEDVDDHGIKPVMQAIIEMSDELMQPEIIGE</sequence>
<keyword evidence="5 10" id="KW-0808">Transferase</keyword>
<evidence type="ECO:0000313" key="11">
    <source>
        <dbReference type="EMBL" id="MCM1982284.1"/>
    </source>
</evidence>
<evidence type="ECO:0000256" key="4">
    <source>
        <dbReference type="ARBA" id="ARBA00022478"/>
    </source>
</evidence>
<dbReference type="NCBIfam" id="NF001574">
    <property type="entry name" value="PRK00392.2-5"/>
    <property type="match status" value="1"/>
</dbReference>
<evidence type="ECO:0000256" key="8">
    <source>
        <dbReference type="ARBA" id="ARBA00029924"/>
    </source>
</evidence>
<comment type="similarity">
    <text evidence="1 10">Belongs to the RNA polymerase subunit omega family.</text>
</comment>
<dbReference type="InterPro" id="IPR003716">
    <property type="entry name" value="DNA-dir_RNA_pol_omega"/>
</dbReference>
<organism evidence="11 12">
    <name type="scientific">Lyngbya confervoides BDU141951</name>
    <dbReference type="NCBI Taxonomy" id="1574623"/>
    <lineage>
        <taxon>Bacteria</taxon>
        <taxon>Bacillati</taxon>
        <taxon>Cyanobacteriota</taxon>
        <taxon>Cyanophyceae</taxon>
        <taxon>Oscillatoriophycideae</taxon>
        <taxon>Oscillatoriales</taxon>
        <taxon>Microcoleaceae</taxon>
        <taxon>Lyngbya</taxon>
    </lineage>
</organism>
<dbReference type="GO" id="GO:0000428">
    <property type="term" value="C:DNA-directed RNA polymerase complex"/>
    <property type="evidence" value="ECO:0007669"/>
    <property type="project" value="UniProtKB-KW"/>
</dbReference>
<comment type="catalytic activity">
    <reaction evidence="9 10">
        <text>RNA(n) + a ribonucleoside 5'-triphosphate = RNA(n+1) + diphosphate</text>
        <dbReference type="Rhea" id="RHEA:21248"/>
        <dbReference type="Rhea" id="RHEA-COMP:14527"/>
        <dbReference type="Rhea" id="RHEA-COMP:17342"/>
        <dbReference type="ChEBI" id="CHEBI:33019"/>
        <dbReference type="ChEBI" id="CHEBI:61557"/>
        <dbReference type="ChEBI" id="CHEBI:140395"/>
        <dbReference type="EC" id="2.7.7.6"/>
    </reaction>
</comment>
<evidence type="ECO:0000256" key="2">
    <source>
        <dbReference type="ARBA" id="ARBA00012418"/>
    </source>
</evidence>
<keyword evidence="12" id="KW-1185">Reference proteome</keyword>
<dbReference type="Proteomes" id="UP000031561">
    <property type="component" value="Unassembled WGS sequence"/>
</dbReference>